<evidence type="ECO:0000313" key="1">
    <source>
        <dbReference type="EMBL" id="AVO46005.1"/>
    </source>
</evidence>
<dbReference type="KEGG" id="phr:C6569_13495"/>
<dbReference type="AlphaFoldDB" id="A0A2S0NCY0"/>
<evidence type="ECO:0000313" key="2">
    <source>
        <dbReference type="Proteomes" id="UP000237889"/>
    </source>
</evidence>
<sequence length="120" mass="12759">MADLPGGSAPLALADVPVPRELGLLLRLEEVDTIGKSIAFLVQEMLLKGFDAISHADLAARVELILGAMPSARPLILGMQFALLEEDFALALDHARLLVEREAELMALALAARSPAPVQP</sequence>
<keyword evidence="2" id="KW-1185">Reference proteome</keyword>
<protein>
    <submittedName>
        <fullName evidence="1">Uncharacterized protein</fullName>
    </submittedName>
</protein>
<dbReference type="Proteomes" id="UP000237889">
    <property type="component" value="Chromosome"/>
</dbReference>
<proteinExistence type="predicted"/>
<dbReference type="RefSeq" id="WP_106749346.1">
    <property type="nucleotide sequence ID" value="NZ_CP027668.1"/>
</dbReference>
<name>A0A2S0NCY0_9HYPH</name>
<organism evidence="1 2">
    <name type="scientific">Phreatobacter cathodiphilus</name>
    <dbReference type="NCBI Taxonomy" id="1868589"/>
    <lineage>
        <taxon>Bacteria</taxon>
        <taxon>Pseudomonadati</taxon>
        <taxon>Pseudomonadota</taxon>
        <taxon>Alphaproteobacteria</taxon>
        <taxon>Hyphomicrobiales</taxon>
        <taxon>Phreatobacteraceae</taxon>
        <taxon>Phreatobacter</taxon>
    </lineage>
</organism>
<gene>
    <name evidence="1" type="ORF">C6569_13495</name>
</gene>
<accession>A0A2S0NCY0</accession>
<reference evidence="1 2" key="1">
    <citation type="submission" date="2018-03" db="EMBL/GenBank/DDBJ databases">
        <title>Genome sequencing of Phreatobacter sp.</title>
        <authorList>
            <person name="Kim S.-J."/>
            <person name="Heo J."/>
            <person name="Kwon S.-W."/>
        </authorList>
    </citation>
    <scope>NUCLEOTIDE SEQUENCE [LARGE SCALE GENOMIC DNA]</scope>
    <source>
        <strain evidence="1 2">S-12</strain>
    </source>
</reference>
<dbReference type="OrthoDB" id="1076133at2"/>
<dbReference type="EMBL" id="CP027668">
    <property type="protein sequence ID" value="AVO46005.1"/>
    <property type="molecule type" value="Genomic_DNA"/>
</dbReference>